<evidence type="ECO:0000313" key="2">
    <source>
        <dbReference type="EMBL" id="ERJ66514.1"/>
    </source>
</evidence>
<comment type="caution">
    <text evidence="2">The sequence shown here is derived from an EMBL/GenBank/DDBJ whole genome shotgun (WGS) entry which is preliminary data.</text>
</comment>
<dbReference type="AlphaFoldDB" id="A0A0E2LQZ2"/>
<dbReference type="EMBL" id="AWUW01000076">
    <property type="protein sequence ID" value="ERJ66514.1"/>
    <property type="molecule type" value="Genomic_DNA"/>
</dbReference>
<organism evidence="2 3">
    <name type="scientific">Porphyromonas gingivalis F0570</name>
    <dbReference type="NCBI Taxonomy" id="1227271"/>
    <lineage>
        <taxon>Bacteria</taxon>
        <taxon>Pseudomonadati</taxon>
        <taxon>Bacteroidota</taxon>
        <taxon>Bacteroidia</taxon>
        <taxon>Bacteroidales</taxon>
        <taxon>Porphyromonadaceae</taxon>
        <taxon>Porphyromonas</taxon>
    </lineage>
</organism>
<keyword evidence="1" id="KW-0812">Transmembrane</keyword>
<sequence>MLLLYQLRKRLFRACDLYTNHLRSIYLLKTIYIQIVASLVLSGISICKSPFSHHFCLAFFFSTDTYLESFQTRLRC</sequence>
<evidence type="ECO:0000256" key="1">
    <source>
        <dbReference type="SAM" id="Phobius"/>
    </source>
</evidence>
<dbReference type="Proteomes" id="UP000016630">
    <property type="component" value="Unassembled WGS sequence"/>
</dbReference>
<name>A0A0E2LQZ2_PORGN</name>
<evidence type="ECO:0000313" key="3">
    <source>
        <dbReference type="Proteomes" id="UP000016630"/>
    </source>
</evidence>
<dbReference type="HOGENOM" id="CLU_2651371_0_0_10"/>
<keyword evidence="1" id="KW-1133">Transmembrane helix</keyword>
<reference evidence="2 3" key="1">
    <citation type="submission" date="2013-06" db="EMBL/GenBank/DDBJ databases">
        <authorList>
            <person name="Weinstock G."/>
            <person name="Sodergren E."/>
            <person name="Lobos E.A."/>
            <person name="Fulton L."/>
            <person name="Fulton R."/>
            <person name="Courtney L."/>
            <person name="Fronick C."/>
            <person name="O'Laughlin M."/>
            <person name="Godfrey J."/>
            <person name="Wilson R.M."/>
            <person name="Miner T."/>
            <person name="Farmer C."/>
            <person name="Delehaunty K."/>
            <person name="Cordes M."/>
            <person name="Minx P."/>
            <person name="Tomlinson C."/>
            <person name="Chen J."/>
            <person name="Wollam A."/>
            <person name="Pepin K.H."/>
            <person name="Bhonagiri V."/>
            <person name="Zhang X."/>
            <person name="Warren W."/>
            <person name="Mitreva M."/>
            <person name="Mardis E.R."/>
            <person name="Wilson R.K."/>
        </authorList>
    </citation>
    <scope>NUCLEOTIDE SEQUENCE [LARGE SCALE GENOMIC DNA]</scope>
    <source>
        <strain evidence="2 3">F0570</strain>
    </source>
</reference>
<keyword evidence="1" id="KW-0472">Membrane</keyword>
<proteinExistence type="predicted"/>
<protein>
    <submittedName>
        <fullName evidence="2">Uncharacterized protein</fullName>
    </submittedName>
</protein>
<gene>
    <name evidence="2" type="ORF">HMPREF1555_01093</name>
</gene>
<accession>A0A0E2LQZ2</accession>
<feature type="transmembrane region" description="Helical" evidence="1">
    <location>
        <begin position="26"/>
        <end position="46"/>
    </location>
</feature>